<name>A0A915KMB7_ROMCU</name>
<evidence type="ECO:0000256" key="3">
    <source>
        <dbReference type="PROSITE-ProRule" id="PRU01379"/>
    </source>
</evidence>
<accession>A0A915KMB7</accession>
<dbReference type="SUPFAM" id="SSF53187">
    <property type="entry name" value="Zn-dependent exopeptidases"/>
    <property type="match status" value="1"/>
</dbReference>
<reference evidence="6" key="1">
    <citation type="submission" date="2022-11" db="UniProtKB">
        <authorList>
            <consortium name="WormBaseParasite"/>
        </authorList>
    </citation>
    <scope>IDENTIFICATION</scope>
</reference>
<evidence type="ECO:0000256" key="1">
    <source>
        <dbReference type="ARBA" id="ARBA00001947"/>
    </source>
</evidence>
<proteinExistence type="inferred from homology"/>
<dbReference type="AlphaFoldDB" id="A0A915KMB7"/>
<comment type="similarity">
    <text evidence="2 3">Belongs to the peptidase M14 family.</text>
</comment>
<dbReference type="GO" id="GO:0008270">
    <property type="term" value="F:zinc ion binding"/>
    <property type="evidence" value="ECO:0007669"/>
    <property type="project" value="InterPro"/>
</dbReference>
<comment type="cofactor">
    <cofactor evidence="1">
        <name>Zn(2+)</name>
        <dbReference type="ChEBI" id="CHEBI:29105"/>
    </cofactor>
</comment>
<protein>
    <submittedName>
        <fullName evidence="6">Peptidase M14 carboxypeptidase A domain-containing protein</fullName>
    </submittedName>
</protein>
<evidence type="ECO:0000313" key="5">
    <source>
        <dbReference type="Proteomes" id="UP000887565"/>
    </source>
</evidence>
<dbReference type="GO" id="GO:0004181">
    <property type="term" value="F:metallocarboxypeptidase activity"/>
    <property type="evidence" value="ECO:0007669"/>
    <property type="project" value="InterPro"/>
</dbReference>
<evidence type="ECO:0000313" key="6">
    <source>
        <dbReference type="WBParaSite" id="nRc.2.0.1.t39921-RA"/>
    </source>
</evidence>
<feature type="active site" description="Proton donor/acceptor" evidence="3">
    <location>
        <position position="158"/>
    </location>
</feature>
<dbReference type="Gene3D" id="3.40.630.10">
    <property type="entry name" value="Zn peptidases"/>
    <property type="match status" value="2"/>
</dbReference>
<dbReference type="GO" id="GO:0005615">
    <property type="term" value="C:extracellular space"/>
    <property type="evidence" value="ECO:0007669"/>
    <property type="project" value="TreeGrafter"/>
</dbReference>
<keyword evidence="5" id="KW-1185">Reference proteome</keyword>
<dbReference type="WBParaSite" id="nRc.2.0.1.t39921-RA">
    <property type="protein sequence ID" value="nRc.2.0.1.t39921-RA"/>
    <property type="gene ID" value="nRc.2.0.1.g39921"/>
</dbReference>
<feature type="domain" description="Peptidase M14" evidence="4">
    <location>
        <begin position="1"/>
        <end position="194"/>
    </location>
</feature>
<dbReference type="Proteomes" id="UP000887565">
    <property type="component" value="Unplaced"/>
</dbReference>
<evidence type="ECO:0000256" key="2">
    <source>
        <dbReference type="ARBA" id="ARBA00005988"/>
    </source>
</evidence>
<organism evidence="5 6">
    <name type="scientific">Romanomermis culicivorax</name>
    <name type="common">Nematode worm</name>
    <dbReference type="NCBI Taxonomy" id="13658"/>
    <lineage>
        <taxon>Eukaryota</taxon>
        <taxon>Metazoa</taxon>
        <taxon>Ecdysozoa</taxon>
        <taxon>Nematoda</taxon>
        <taxon>Enoplea</taxon>
        <taxon>Dorylaimia</taxon>
        <taxon>Mermithida</taxon>
        <taxon>Mermithoidea</taxon>
        <taxon>Mermithidae</taxon>
        <taxon>Romanomermis</taxon>
    </lineage>
</organism>
<dbReference type="PROSITE" id="PS52035">
    <property type="entry name" value="PEPTIDASE_M14"/>
    <property type="match status" value="1"/>
</dbReference>
<dbReference type="SMART" id="SM00631">
    <property type="entry name" value="Zn_pept"/>
    <property type="match status" value="1"/>
</dbReference>
<dbReference type="Pfam" id="PF00246">
    <property type="entry name" value="Peptidase_M14"/>
    <property type="match status" value="1"/>
</dbReference>
<dbReference type="PANTHER" id="PTHR11705">
    <property type="entry name" value="PROTEASE FAMILY M14 CARBOXYPEPTIDASE A,B"/>
    <property type="match status" value="1"/>
</dbReference>
<dbReference type="InterPro" id="IPR000834">
    <property type="entry name" value="Peptidase_M14"/>
</dbReference>
<evidence type="ECO:0000259" key="4">
    <source>
        <dbReference type="PROSITE" id="PS52035"/>
    </source>
</evidence>
<dbReference type="PANTHER" id="PTHR11705:SF91">
    <property type="entry name" value="FI01817P-RELATED"/>
    <property type="match status" value="1"/>
</dbReference>
<sequence length="199" mass="22782">MLRLWKKLIIKWSLIDCSTKVYSILIQNLDEYHVLENLQNNSTNKLIKGHENDDEITDFLRKMCFYIVPVVNPDGYEYSRSEKSARVRLWRKNRSPNSHECPRKRMSMGMCCMGVKSGTGHDPCQNIYGGSSAFNEASGASYDWAKGKAGVKYSYLLELRPQNNAHNGFIVDKSQIIPTGKETWAGIKVVARTISKERR</sequence>
<dbReference type="GO" id="GO:0006508">
    <property type="term" value="P:proteolysis"/>
    <property type="evidence" value="ECO:0007669"/>
    <property type="project" value="InterPro"/>
</dbReference>